<dbReference type="RefSeq" id="WP_298342171.1">
    <property type="nucleotide sequence ID" value="NZ_JBFSHR010000012.1"/>
</dbReference>
<accession>A0ABV3Y130</accession>
<evidence type="ECO:0000313" key="2">
    <source>
        <dbReference type="EMBL" id="MEX6429210.1"/>
    </source>
</evidence>
<reference evidence="2 3" key="1">
    <citation type="submission" date="2024-07" db="EMBL/GenBank/DDBJ databases">
        <title>Draft Genome Sequence of Ferrimicrobium acidiphilum Strain YE2023, Isolated from a Pulp of Bioleach Reactor.</title>
        <authorList>
            <person name="Elkina Y.A."/>
            <person name="Bulaeva A.G."/>
            <person name="Beletsky A.V."/>
            <person name="Mardanov A.V."/>
        </authorList>
    </citation>
    <scope>NUCLEOTIDE SEQUENCE [LARGE SCALE GENOMIC DNA]</scope>
    <source>
        <strain evidence="2 3">YE2023</strain>
    </source>
</reference>
<dbReference type="Pfam" id="PF00364">
    <property type="entry name" value="Biotin_lipoyl"/>
    <property type="match status" value="1"/>
</dbReference>
<proteinExistence type="predicted"/>
<organism evidence="2 3">
    <name type="scientific">Ferrimicrobium acidiphilum</name>
    <dbReference type="NCBI Taxonomy" id="121039"/>
    <lineage>
        <taxon>Bacteria</taxon>
        <taxon>Bacillati</taxon>
        <taxon>Actinomycetota</taxon>
        <taxon>Acidimicrobiia</taxon>
        <taxon>Acidimicrobiales</taxon>
        <taxon>Acidimicrobiaceae</taxon>
        <taxon>Ferrimicrobium</taxon>
    </lineage>
</organism>
<evidence type="ECO:0000259" key="1">
    <source>
        <dbReference type="PROSITE" id="PS50968"/>
    </source>
</evidence>
<dbReference type="InterPro" id="IPR011053">
    <property type="entry name" value="Single_hybrid_motif"/>
</dbReference>
<dbReference type="InterPro" id="IPR000089">
    <property type="entry name" value="Biotin_lipoyl"/>
</dbReference>
<keyword evidence="3" id="KW-1185">Reference proteome</keyword>
<evidence type="ECO:0000313" key="3">
    <source>
        <dbReference type="Proteomes" id="UP001560267"/>
    </source>
</evidence>
<dbReference type="Gene3D" id="2.40.50.100">
    <property type="match status" value="1"/>
</dbReference>
<dbReference type="PROSITE" id="PS50968">
    <property type="entry name" value="BIOTINYL_LIPOYL"/>
    <property type="match status" value="1"/>
</dbReference>
<dbReference type="CDD" id="cd06849">
    <property type="entry name" value="lipoyl_domain"/>
    <property type="match status" value="1"/>
</dbReference>
<name>A0ABV3Y130_9ACTN</name>
<dbReference type="Proteomes" id="UP001560267">
    <property type="component" value="Unassembled WGS sequence"/>
</dbReference>
<gene>
    <name evidence="2" type="ORF">AB6A68_05075</name>
</gene>
<protein>
    <submittedName>
        <fullName evidence="2">Biotin/lipoyl-containing protein</fullName>
    </submittedName>
</protein>
<feature type="domain" description="Lipoyl-binding" evidence="1">
    <location>
        <begin position="2"/>
        <end position="78"/>
    </location>
</feature>
<sequence length="80" mass="8730">MSTEVLFPRISKTDPDPEGVVVTWFVTPGDFVTQNQLIAEVQVDKLDTEVLAPAAGAIRIITNEGEIARQSSVIAYIEEV</sequence>
<dbReference type="EMBL" id="JBFSHR010000012">
    <property type="protein sequence ID" value="MEX6429210.1"/>
    <property type="molecule type" value="Genomic_DNA"/>
</dbReference>
<comment type="caution">
    <text evidence="2">The sequence shown here is derived from an EMBL/GenBank/DDBJ whole genome shotgun (WGS) entry which is preliminary data.</text>
</comment>
<dbReference type="SUPFAM" id="SSF51230">
    <property type="entry name" value="Single hybrid motif"/>
    <property type="match status" value="1"/>
</dbReference>